<dbReference type="Proteomes" id="UP001062846">
    <property type="component" value="Chromosome 6"/>
</dbReference>
<organism evidence="1 2">
    <name type="scientific">Rhododendron molle</name>
    <name type="common">Chinese azalea</name>
    <name type="synonym">Azalea mollis</name>
    <dbReference type="NCBI Taxonomy" id="49168"/>
    <lineage>
        <taxon>Eukaryota</taxon>
        <taxon>Viridiplantae</taxon>
        <taxon>Streptophyta</taxon>
        <taxon>Embryophyta</taxon>
        <taxon>Tracheophyta</taxon>
        <taxon>Spermatophyta</taxon>
        <taxon>Magnoliopsida</taxon>
        <taxon>eudicotyledons</taxon>
        <taxon>Gunneridae</taxon>
        <taxon>Pentapetalae</taxon>
        <taxon>asterids</taxon>
        <taxon>Ericales</taxon>
        <taxon>Ericaceae</taxon>
        <taxon>Ericoideae</taxon>
        <taxon>Rhodoreae</taxon>
        <taxon>Rhododendron</taxon>
    </lineage>
</organism>
<protein>
    <submittedName>
        <fullName evidence="1">Uncharacterized protein</fullName>
    </submittedName>
</protein>
<keyword evidence="2" id="KW-1185">Reference proteome</keyword>
<comment type="caution">
    <text evidence="1">The sequence shown here is derived from an EMBL/GenBank/DDBJ whole genome shotgun (WGS) entry which is preliminary data.</text>
</comment>
<reference evidence="1" key="1">
    <citation type="submission" date="2022-02" db="EMBL/GenBank/DDBJ databases">
        <title>Plant Genome Project.</title>
        <authorList>
            <person name="Zhang R.-G."/>
        </authorList>
    </citation>
    <scope>NUCLEOTIDE SEQUENCE</scope>
    <source>
        <strain evidence="1">AT1</strain>
    </source>
</reference>
<evidence type="ECO:0000313" key="2">
    <source>
        <dbReference type="Proteomes" id="UP001062846"/>
    </source>
</evidence>
<sequence>MSRFGLLLCILLLLLWAALASAKGSRNRSSVWQTLDGKAPLVVARGGFSGVFPDSSDLAYNLTRVLGLPNVVYWCDVQLTKDGAGICFPDLRLQNGSTVDRLPGQENKHNTYLVNGVSMEGWFTVDFTLDDLWNISLKQGVYSRSDKFDGLSLPILTVQDLISQQFSPPGLWLNIQHDAFFRQRNLSMRSFVISVFRSAIVDYVSSPEVNFLRSILARKPSKTKLVFRFLGQDEVEPSINQTYGSLSRNLTTIKAFASGILVPKSYIWPVDENLYLQPHTSLVLDAHAEGLEVFASDFANDVPFAYNFSYDPVAEYLSFIDNGEFSVDGVISDFAITPTEAISCFSHIDNNVSRDSGKAIPRVISSNGSSGDYPGCTDLAYEGAMSDGADVLGCPVQMSKDGKPFCLGSINLIDSTTVAQSDFSNLTTSIPELGVVNGIFTFSLTWSQILSLTPAISNPYANYELYRNPKFKNAGKYMALPDFLLLASNASSVSGVLIIVENAAYLAENQGLSVTDAVLDVLQNAILNNVKVMIQSTNSSVLIKLKEESNYELVYKVDEDIRDADNSTIREIKKFADSVVISKASVFPNVEKYLTGMTDVVQKLQAFELKVYAEVFQNEFPSQAWDFFSDANVEINNFVMGGGVDGIITEFPRTAVQYRRNKCYLGLSEDEIPQFMLPVYSKGLWSTMDPQDRPPAEAPKPVLTDADVVEPPLPQVVSKAAPPSDTGSGFIPSAPAPKLNGQPKVVAFNFPSYLAVLIATLAPF</sequence>
<accession>A0ACC0NJ58</accession>
<dbReference type="EMBL" id="CM046393">
    <property type="protein sequence ID" value="KAI8552949.1"/>
    <property type="molecule type" value="Genomic_DNA"/>
</dbReference>
<gene>
    <name evidence="1" type="ORF">RHMOL_Rhmol06G0307600</name>
</gene>
<name>A0ACC0NJ58_RHOML</name>
<proteinExistence type="predicted"/>
<evidence type="ECO:0000313" key="1">
    <source>
        <dbReference type="EMBL" id="KAI8552949.1"/>
    </source>
</evidence>